<protein>
    <recommendedName>
        <fullName evidence="8">Histone deacetylase complex subunit SAP130 C-terminal domain-containing protein</fullName>
    </recommendedName>
</protein>
<proteinExistence type="inferred from homology"/>
<evidence type="ECO:0000256" key="3">
    <source>
        <dbReference type="ARBA" id="ARBA00022491"/>
    </source>
</evidence>
<dbReference type="PANTHER" id="PTHR13497">
    <property type="entry name" value="HISTONE DEACETYLASE COMPLEX SUBUNIT SAP130"/>
    <property type="match status" value="1"/>
</dbReference>
<dbReference type="GeneTree" id="ENSGT00440000037733"/>
<keyword evidence="5" id="KW-0804">Transcription</keyword>
<keyword evidence="6" id="KW-0539">Nucleus</keyword>
<evidence type="ECO:0000256" key="4">
    <source>
        <dbReference type="ARBA" id="ARBA00023015"/>
    </source>
</evidence>
<feature type="region of interest" description="Disordered" evidence="7">
    <location>
        <begin position="662"/>
        <end position="689"/>
    </location>
</feature>
<feature type="region of interest" description="Disordered" evidence="7">
    <location>
        <begin position="1"/>
        <end position="63"/>
    </location>
</feature>
<dbReference type="AlphaFoldDB" id="A0A6Q2XY66"/>
<dbReference type="InterPro" id="IPR031963">
    <property type="entry name" value="SAP130_C"/>
</dbReference>
<dbReference type="Bgee" id="ENSELUG00000023100">
    <property type="expression patterns" value="Expressed in brain and 14 other cell types or tissues"/>
</dbReference>
<comment type="subcellular location">
    <subcellularLocation>
        <location evidence="1">Nucleus</location>
    </subcellularLocation>
</comment>
<organism evidence="9 10">
    <name type="scientific">Esox lucius</name>
    <name type="common">Northern pike</name>
    <dbReference type="NCBI Taxonomy" id="8010"/>
    <lineage>
        <taxon>Eukaryota</taxon>
        <taxon>Metazoa</taxon>
        <taxon>Chordata</taxon>
        <taxon>Craniata</taxon>
        <taxon>Vertebrata</taxon>
        <taxon>Euteleostomi</taxon>
        <taxon>Actinopterygii</taxon>
        <taxon>Neopterygii</taxon>
        <taxon>Teleostei</taxon>
        <taxon>Protacanthopterygii</taxon>
        <taxon>Esociformes</taxon>
        <taxon>Esocidae</taxon>
        <taxon>Esox</taxon>
    </lineage>
</organism>
<evidence type="ECO:0000256" key="1">
    <source>
        <dbReference type="ARBA" id="ARBA00004123"/>
    </source>
</evidence>
<dbReference type="GO" id="GO:0000122">
    <property type="term" value="P:negative regulation of transcription by RNA polymerase II"/>
    <property type="evidence" value="ECO:0007669"/>
    <property type="project" value="TreeGrafter"/>
</dbReference>
<evidence type="ECO:0000256" key="5">
    <source>
        <dbReference type="ARBA" id="ARBA00023163"/>
    </source>
</evidence>
<reference evidence="9" key="3">
    <citation type="submission" date="2025-08" db="UniProtKB">
        <authorList>
            <consortium name="Ensembl"/>
        </authorList>
    </citation>
    <scope>IDENTIFICATION</scope>
</reference>
<comment type="similarity">
    <text evidence="2">Belongs to the SAP130 family.</text>
</comment>
<evidence type="ECO:0000256" key="2">
    <source>
        <dbReference type="ARBA" id="ARBA00007859"/>
    </source>
</evidence>
<feature type="region of interest" description="Disordered" evidence="7">
    <location>
        <begin position="402"/>
        <end position="421"/>
    </location>
</feature>
<reference evidence="9" key="4">
    <citation type="submission" date="2025-09" db="UniProtKB">
        <authorList>
            <consortium name="Ensembl"/>
        </authorList>
    </citation>
    <scope>IDENTIFICATION</scope>
</reference>
<keyword evidence="3" id="KW-0678">Repressor</keyword>
<evidence type="ECO:0000313" key="10">
    <source>
        <dbReference type="Proteomes" id="UP000265140"/>
    </source>
</evidence>
<reference evidence="10" key="1">
    <citation type="journal article" date="2014" name="PLoS ONE">
        <title>The genome and linkage map of the northern pike (Esox lucius): conserved synteny revealed between the salmonid sister group and the Neoteleostei.</title>
        <authorList>
            <person name="Rondeau E.B."/>
            <person name="Minkley D.R."/>
            <person name="Leong J.S."/>
            <person name="Messmer A.M."/>
            <person name="Jantzen J.R."/>
            <person name="von Schalburg K.R."/>
            <person name="Lemon C."/>
            <person name="Bird N.H."/>
            <person name="Koop B.F."/>
        </authorList>
    </citation>
    <scope>NUCLEOTIDE SEQUENCE</scope>
</reference>
<evidence type="ECO:0000256" key="6">
    <source>
        <dbReference type="ARBA" id="ARBA00023242"/>
    </source>
</evidence>
<reference evidence="9" key="2">
    <citation type="submission" date="2020-02" db="EMBL/GenBank/DDBJ databases">
        <title>Esox lucius (northern pike) genome, fEsoLuc1, primary haplotype.</title>
        <authorList>
            <person name="Myers G."/>
            <person name="Karagic N."/>
            <person name="Meyer A."/>
            <person name="Pippel M."/>
            <person name="Reichard M."/>
            <person name="Winkler S."/>
            <person name="Tracey A."/>
            <person name="Sims Y."/>
            <person name="Howe K."/>
            <person name="Rhie A."/>
            <person name="Formenti G."/>
            <person name="Durbin R."/>
            <person name="Fedrigo O."/>
            <person name="Jarvis E.D."/>
        </authorList>
    </citation>
    <scope>NUCLEOTIDE SEQUENCE [LARGE SCALE GENOMIC DNA]</scope>
</reference>
<evidence type="ECO:0000256" key="7">
    <source>
        <dbReference type="SAM" id="MobiDB-lite"/>
    </source>
</evidence>
<name>A0A6Q2XY66_ESOLU</name>
<dbReference type="Pfam" id="PF16014">
    <property type="entry name" value="SAP130_C"/>
    <property type="match status" value="1"/>
</dbReference>
<dbReference type="InterPro" id="IPR024137">
    <property type="entry name" value="His_deAcase_cplx_SAP130"/>
</dbReference>
<dbReference type="PANTHER" id="PTHR13497:SF3">
    <property type="entry name" value="HISTONE DEACETYLASE COMPLEX SUBUNIT SAP130"/>
    <property type="match status" value="1"/>
</dbReference>
<evidence type="ECO:0000313" key="9">
    <source>
        <dbReference type="Ensembl" id="ENSELUP00000058944.2"/>
    </source>
</evidence>
<keyword evidence="10" id="KW-1185">Reference proteome</keyword>
<evidence type="ECO:0000259" key="8">
    <source>
        <dbReference type="Pfam" id="PF16014"/>
    </source>
</evidence>
<feature type="domain" description="Histone deacetylase complex subunit SAP130 C-terminal" evidence="8">
    <location>
        <begin position="596"/>
        <end position="983"/>
    </location>
</feature>
<sequence length="1000" mass="107113">MSSQQYPRPGVPPGMEQNQIPGGNSKLVPGSQSNIADDSSHETCANHGPMDHLSSNGSGAPVFRDDKHETVVVRPYPQVQVQGHSSTLPQHLPLQQGTPVPVSAPPPNMSQGLSLAFAERPLKSSLKSPMLSRVIAPAPANSHITLPAKLPSHVTVSMESTVPQSAGIPVATISGQQVRTFFIFMVWLYFNSTILSPYVTNLPMFSGAAAAAVMSSSKGATVLRPATGSGSAAGPTPIQHLHQSRPIVTTSSTVMPTVVTSVTTTRPQSPPVISDTTYHPTLSSLSEHPASSPISGRLHKPQLPHAMAQKPIFSSVTAVAAAAVAPLLTTNPAPSLSTTGSGPHSQMNNSNVVTMTVSSHLSHATAVTMSNIPVAKVVPQPIAHTSPRIQPEYPGDRGNLIPISGHRSSPNPITMEARSDSRQSMPVQFQYFLPTYPSSTYPLAHTYTPITSSVSTIRQYPVTPQAPTGTPMQTQSNVGVASAVHLNQMQLMTVDRIAQINTQNLQPTAMATQGIQPTAISAQGLHPNAGGQITTQNIQQAPINLQQPASENKTSVVLTDGSTLVANPIGQTFCSSQPPTSVGQTHPQNTGSGVSTLVSSPRPSILRKKPASEGSSVRKNLIPEATSTRIDGSIRPASGSPRPTGVKHKPDLHVSLAHPMTSSPLEALPSHPTHEQQQHPGALTQQHPSQPIQTLISVSAPPHSRPGSALSAITPPISSLANMVVPPMQSAASGTAACGISSTLPEIKIKQEVEPMDTSKPGPPMPHASAPMVSGGDLILGASPRKKPRKQQHIISTEESEMMETNSTDEDKVLARPVCMRAEKHKSLPKEYIDEEGVRYVPTRARTQVTLLRHYRNPWKAAYHHFQRYSDIRVKEEKKGTLQEVANQKGVVCRAQGWKVQLCAAQLMELTNLERDVYSRLTTLQEGLIPKKKAGSDDDLHRINELIQGNMQRCKLVMDQITEARDTMMKVLDHKEKVLKLINKNGEAKKVNKLKHKDKA</sequence>
<feature type="region of interest" description="Disordered" evidence="7">
    <location>
        <begin position="571"/>
        <end position="650"/>
    </location>
</feature>
<dbReference type="Proteomes" id="UP000265140">
    <property type="component" value="Chromosome 3"/>
</dbReference>
<keyword evidence="4" id="KW-0805">Transcription regulation</keyword>
<dbReference type="Ensembl" id="ENSELUT00000068726.2">
    <property type="protein sequence ID" value="ENSELUP00000058944.2"/>
    <property type="gene ID" value="ENSELUG00000023100.3"/>
</dbReference>
<accession>A0A6Q2XY66</accession>
<dbReference type="GO" id="GO:0070822">
    <property type="term" value="C:Sin3-type complex"/>
    <property type="evidence" value="ECO:0007669"/>
    <property type="project" value="TreeGrafter"/>
</dbReference>
<feature type="compositionally biased region" description="Polar residues" evidence="7">
    <location>
        <begin position="571"/>
        <end position="602"/>
    </location>
</feature>